<proteinExistence type="predicted"/>
<sequence length="77" mass="9249">MFTILFNFIKEHNARHISLLSTTSKFMYILHIISLAFLPQQFPCRKQSFFQVCKTIQRALTSCVNEHFRLYYAHQHL</sequence>
<name>A0A974HRC9_XENLA</name>
<evidence type="ECO:0000313" key="2">
    <source>
        <dbReference type="Proteomes" id="UP000694892"/>
    </source>
</evidence>
<accession>A0A974HRC9</accession>
<gene>
    <name evidence="1" type="ORF">XELAEV_18021450mg</name>
</gene>
<dbReference type="Proteomes" id="UP000694892">
    <property type="component" value="Chromosome 3S"/>
</dbReference>
<organism evidence="1 2">
    <name type="scientific">Xenopus laevis</name>
    <name type="common">African clawed frog</name>
    <dbReference type="NCBI Taxonomy" id="8355"/>
    <lineage>
        <taxon>Eukaryota</taxon>
        <taxon>Metazoa</taxon>
        <taxon>Chordata</taxon>
        <taxon>Craniata</taxon>
        <taxon>Vertebrata</taxon>
        <taxon>Euteleostomi</taxon>
        <taxon>Amphibia</taxon>
        <taxon>Batrachia</taxon>
        <taxon>Anura</taxon>
        <taxon>Pipoidea</taxon>
        <taxon>Pipidae</taxon>
        <taxon>Xenopodinae</taxon>
        <taxon>Xenopus</taxon>
        <taxon>Xenopus</taxon>
    </lineage>
</organism>
<evidence type="ECO:0000313" key="1">
    <source>
        <dbReference type="EMBL" id="OCT87752.1"/>
    </source>
</evidence>
<dbReference type="AlphaFoldDB" id="A0A974HRC9"/>
<reference evidence="2" key="1">
    <citation type="journal article" date="2016" name="Nature">
        <title>Genome evolution in the allotetraploid frog Xenopus laevis.</title>
        <authorList>
            <person name="Session A.M."/>
            <person name="Uno Y."/>
            <person name="Kwon T."/>
            <person name="Chapman J.A."/>
            <person name="Toyoda A."/>
            <person name="Takahashi S."/>
            <person name="Fukui A."/>
            <person name="Hikosaka A."/>
            <person name="Suzuki A."/>
            <person name="Kondo M."/>
            <person name="van Heeringen S.J."/>
            <person name="Quigley I."/>
            <person name="Heinz S."/>
            <person name="Ogino H."/>
            <person name="Ochi H."/>
            <person name="Hellsten U."/>
            <person name="Lyons J.B."/>
            <person name="Simakov O."/>
            <person name="Putnam N."/>
            <person name="Stites J."/>
            <person name="Kuroki Y."/>
            <person name="Tanaka T."/>
            <person name="Michiue T."/>
            <person name="Watanabe M."/>
            <person name="Bogdanovic O."/>
            <person name="Lister R."/>
            <person name="Georgiou G."/>
            <person name="Paranjpe S.S."/>
            <person name="van Kruijsbergen I."/>
            <person name="Shu S."/>
            <person name="Carlson J."/>
            <person name="Kinoshita T."/>
            <person name="Ohta Y."/>
            <person name="Mawaribuchi S."/>
            <person name="Jenkins J."/>
            <person name="Grimwood J."/>
            <person name="Schmutz J."/>
            <person name="Mitros T."/>
            <person name="Mozaffari S.V."/>
            <person name="Suzuki Y."/>
            <person name="Haramoto Y."/>
            <person name="Yamamoto T.S."/>
            <person name="Takagi C."/>
            <person name="Heald R."/>
            <person name="Miller K."/>
            <person name="Haudenschild C."/>
            <person name="Kitzman J."/>
            <person name="Nakayama T."/>
            <person name="Izutsu Y."/>
            <person name="Robert J."/>
            <person name="Fortriede J."/>
            <person name="Burns K."/>
            <person name="Lotay V."/>
            <person name="Karimi K."/>
            <person name="Yasuoka Y."/>
            <person name="Dichmann D.S."/>
            <person name="Flajnik M.F."/>
            <person name="Houston D.W."/>
            <person name="Shendure J."/>
            <person name="DuPasquier L."/>
            <person name="Vize P.D."/>
            <person name="Zorn A.M."/>
            <person name="Ito M."/>
            <person name="Marcotte E.M."/>
            <person name="Wallingford J.B."/>
            <person name="Ito Y."/>
            <person name="Asashima M."/>
            <person name="Ueno N."/>
            <person name="Matsuda Y."/>
            <person name="Veenstra G.J."/>
            <person name="Fujiyama A."/>
            <person name="Harland R.M."/>
            <person name="Taira M."/>
            <person name="Rokhsar D.S."/>
        </authorList>
    </citation>
    <scope>NUCLEOTIDE SEQUENCE [LARGE SCALE GENOMIC DNA]</scope>
    <source>
        <strain evidence="2">J</strain>
    </source>
</reference>
<protein>
    <submittedName>
        <fullName evidence="1">Uncharacterized protein</fullName>
    </submittedName>
</protein>
<dbReference type="EMBL" id="CM004471">
    <property type="protein sequence ID" value="OCT87752.1"/>
    <property type="molecule type" value="Genomic_DNA"/>
</dbReference>